<dbReference type="InterPro" id="IPR006665">
    <property type="entry name" value="OmpA-like"/>
</dbReference>
<keyword evidence="1" id="KW-0472">Membrane</keyword>
<dbReference type="InterPro" id="IPR008966">
    <property type="entry name" value="Adhesion_dom_sf"/>
</dbReference>
<protein>
    <submittedName>
        <fullName evidence="4">OmpA family protein</fullName>
    </submittedName>
</protein>
<feature type="compositionally biased region" description="Basic and acidic residues" evidence="2">
    <location>
        <begin position="1473"/>
        <end position="1487"/>
    </location>
</feature>
<dbReference type="SUPFAM" id="SSF103088">
    <property type="entry name" value="OmpA-like"/>
    <property type="match status" value="1"/>
</dbReference>
<dbReference type="Proteomes" id="UP001150830">
    <property type="component" value="Unassembled WGS sequence"/>
</dbReference>
<dbReference type="EMBL" id="JAPNOA010000005">
    <property type="protein sequence ID" value="MCY0963745.1"/>
    <property type="molecule type" value="Genomic_DNA"/>
</dbReference>
<dbReference type="Gene3D" id="3.30.1330.60">
    <property type="entry name" value="OmpA-like domain"/>
    <property type="match status" value="1"/>
</dbReference>
<keyword evidence="5" id="KW-1185">Reference proteome</keyword>
<evidence type="ECO:0000256" key="1">
    <source>
        <dbReference type="PROSITE-ProRule" id="PRU00473"/>
    </source>
</evidence>
<dbReference type="SUPFAM" id="SSF49401">
    <property type="entry name" value="Bacterial adhesins"/>
    <property type="match status" value="1"/>
</dbReference>
<dbReference type="Pfam" id="PF00691">
    <property type="entry name" value="OmpA"/>
    <property type="match status" value="1"/>
</dbReference>
<evidence type="ECO:0000256" key="2">
    <source>
        <dbReference type="SAM" id="MobiDB-lite"/>
    </source>
</evidence>
<dbReference type="CDD" id="cd07185">
    <property type="entry name" value="OmpA_C-like"/>
    <property type="match status" value="1"/>
</dbReference>
<dbReference type="PANTHER" id="PTHR30329">
    <property type="entry name" value="STATOR ELEMENT OF FLAGELLAR MOTOR COMPLEX"/>
    <property type="match status" value="1"/>
</dbReference>
<evidence type="ECO:0000259" key="3">
    <source>
        <dbReference type="PROSITE" id="PS51123"/>
    </source>
</evidence>
<name>A0A9X3EBL8_9GAMM</name>
<accession>A0A9X3EBL8</accession>
<dbReference type="InterPro" id="IPR013783">
    <property type="entry name" value="Ig-like_fold"/>
</dbReference>
<evidence type="ECO:0000313" key="4">
    <source>
        <dbReference type="EMBL" id="MCY0963745.1"/>
    </source>
</evidence>
<dbReference type="NCBIfam" id="TIGR01451">
    <property type="entry name" value="B_ant_repeat"/>
    <property type="match status" value="1"/>
</dbReference>
<reference evidence="4" key="1">
    <citation type="submission" date="2022-11" db="EMBL/GenBank/DDBJ databases">
        <title>Parathalassolutuus dongxingensis gen. nov., sp. nov., a novel member of family Oceanospirillaceae isolated from a coastal shrimp pond in Guangxi, China.</title>
        <authorList>
            <person name="Chen H."/>
        </authorList>
    </citation>
    <scope>NUCLEOTIDE SEQUENCE</scope>
    <source>
        <strain evidence="4">G-43</strain>
    </source>
</reference>
<dbReference type="InterPro" id="IPR050330">
    <property type="entry name" value="Bact_OuterMem_StrucFunc"/>
</dbReference>
<comment type="caution">
    <text evidence="4">The sequence shown here is derived from an EMBL/GenBank/DDBJ whole genome shotgun (WGS) entry which is preliminary data.</text>
</comment>
<sequence length="1963" mass="216735">MQQPVIHLSAITPPAGPLAWLRGRLTVIPTLLLILSGGVVHAATTPANTEITNIAVADYLVGNSSVRRTSSVSLTTEEISFSPAATGATLEFLHQSSATASDTITLNDSECADSSGSFTSSSSFLDMTGSSQAIPGNYSITTSDYGFKVGEPLLVRVEDQDQNLNPVRLDTVEVTITNSMGTDTELLRLTESGVDTGIFYGVLNTVALDSSIASYNCELSMMNGEQAVALYIDNNDDTDSLRDSADFDPYSRVFDAYSGALLSGVTVKIIDTSTGQEATVYDDDGVTRFPSEVVTGSGTAITASATDSTGSQPVFPEGAFRFPYLPNGTYQLEFVTPTNYRIPSQATDAQINSLSTGPYLLNGISRAGEFTVRNHIFATDIPADPLDSGIILRKVASVTSAGVGDYIRFSVTLTLADVNLTDGKLVDLLPTGLQYVSGSTQFGDEAATDPEISSNGRTLTFSVPDTDANATFTVSYVTRVTPQAHDYVVNRIQLVDDVLTTQEATARVQIEDEFFRDRSRLFGRVYVGDCKADSQKEGVEGIRLYMEDGTYVVTDEAGEWHIENVRPGSHVVQIDTVTLPPWLELQTCDNLGFHAGRSFSQFVDLQPGTLWRVDFTLKMKEPAKGEITQYLTQTLAPLATDSDGHLPFNSPVAEKLHYQLDVTGTGLAVNQVVQMVSLPEGVMYEQGSSTLDGKPIPDPRYISNTLMYDLGDKPAEWKQQILFNGIVTDKAIAGELKTKSVTRFQVEDKKGQVPAVETRARLTLPPPKELIEQPRYPKFDVFFAELSDDDKYTMDSVVERLLDLRDLKLEVVGHTDTTRIAPRSRHIFPDNQALSEARAQSVANYLSEELELTPEQISATGKGETDPIASNDTVEGKAQNRRVEVKLLGGKPDIKLESLGAQLQTESIEASIPGIARLNGGAGSAATAAGGEDFVEMKHMPEFDETWFAQQPEEPTWVWPRLDISPSISATHVAIMHTKGQRVRLLLEGKEVDLINYDTSYPSARRNLMVSTWRGIKIQPGANRFTAEIRDSRGNLVKTMESRVQYAQIPAKAELLTDQSVLVADGINPPQIKVRLTDKDGYPIRANLQGSLDISNPYQLLKIKQEQDANPLNGNTENTYYVGEDGIANIRLQPVSKAGEVVLTFTYDNGQSDELRVWLKPQPREWILVGLGEGTWGYTNSGGDAESRKAAGIDDNIYNDGRVAFYTQGQIKGEWLLTAAYDSGKPESEAFSHLIDADRYYTLYGDASEQQLDASSARKLYVRIERDRFYAMFGDINTGLNKTKLGAYNRKMTGVQSAYDGKNIEATGFVAQTNNGFMRDEIQGDGTSGLYQLSQQSIVQSSETIRIEVRDRYRSEVIISSKTLVRDADYVLDYQDGTIYFKEPIRATDSDFNPRYIVAEYEVDTGADSLGFISGGRAGVKLMDDKVKAGITSLNQNQPDQHGELNAVDAKVRIGKTEIAAEVGQSSQSTTEGKQDGSAHLVEVTHRSDKAEAKAYVRRQTENYGVDQTINSENDYAKEGVDGAVFLSDNDRLQTQTFHHQQLSTGYDTYQNETELQHDLNDEQQLSFGTLNYQAESESGDEYADQLTAGASTKVMGGRMQVSAKAYSNISRRSTSYDELKLGTDYKLTERTTLFASHETGFSREAPERTSSGVRTSPWKGAKVEQSVEQFRQEDAYQLMALSGINQDFEIDDRWTASLGFDQARNIEANQPAEDIDMTEDYYATHTGLAYTTKAWQWNSRLEYRDGSVTDKWVARSGLYHPVNDDIATGGSLDYFRSLKEGSYSKELDVVYDLALRPRQSPFAMLAQTRWSQSSTGGENVTNDQRTRKLIQNFHTNWQVSDYDQLANQYGIKRVLDQYNGGDYASTTDYMAAEWRHHFSEHWDIGAHGRRLHLYESEQVEYGTGLSIGWIPKTNAWLGVGYNFSGFIDGDFSAANFTAKGVFLKIRFKADQNSLAGMRSQFY</sequence>
<dbReference type="PANTHER" id="PTHR30329:SF21">
    <property type="entry name" value="LIPOPROTEIN YIAD-RELATED"/>
    <property type="match status" value="1"/>
</dbReference>
<feature type="region of interest" description="Disordered" evidence="2">
    <location>
        <begin position="1640"/>
        <end position="1660"/>
    </location>
</feature>
<dbReference type="Gene3D" id="2.60.40.10">
    <property type="entry name" value="Immunoglobulins"/>
    <property type="match status" value="1"/>
</dbReference>
<organism evidence="4 5">
    <name type="scientific">Parathalassolituus penaei</name>
    <dbReference type="NCBI Taxonomy" id="2997323"/>
    <lineage>
        <taxon>Bacteria</taxon>
        <taxon>Pseudomonadati</taxon>
        <taxon>Pseudomonadota</taxon>
        <taxon>Gammaproteobacteria</taxon>
        <taxon>Oceanospirillales</taxon>
        <taxon>Oceanospirillaceae</taxon>
        <taxon>Parathalassolituus</taxon>
    </lineage>
</organism>
<gene>
    <name evidence="4" type="ORF">OUO13_00910</name>
</gene>
<proteinExistence type="predicted"/>
<dbReference type="GO" id="GO:0016020">
    <property type="term" value="C:membrane"/>
    <property type="evidence" value="ECO:0007669"/>
    <property type="project" value="UniProtKB-UniRule"/>
</dbReference>
<dbReference type="InterPro" id="IPR036737">
    <property type="entry name" value="OmpA-like_sf"/>
</dbReference>
<dbReference type="InterPro" id="IPR047589">
    <property type="entry name" value="DUF11_rpt"/>
</dbReference>
<feature type="domain" description="OmpA-like" evidence="3">
    <location>
        <begin position="766"/>
        <end position="891"/>
    </location>
</feature>
<dbReference type="PROSITE" id="PS51123">
    <property type="entry name" value="OMPA_2"/>
    <property type="match status" value="1"/>
</dbReference>
<evidence type="ECO:0000313" key="5">
    <source>
        <dbReference type="Proteomes" id="UP001150830"/>
    </source>
</evidence>
<feature type="region of interest" description="Disordered" evidence="2">
    <location>
        <begin position="1462"/>
        <end position="1487"/>
    </location>
</feature>
<feature type="region of interest" description="Disordered" evidence="2">
    <location>
        <begin position="855"/>
        <end position="876"/>
    </location>
</feature>
<dbReference type="RefSeq" id="WP_283171964.1">
    <property type="nucleotide sequence ID" value="NZ_JAPNOA010000005.1"/>
</dbReference>